<protein>
    <submittedName>
        <fullName evidence="9">MFS transporter</fullName>
    </submittedName>
</protein>
<dbReference type="CDD" id="cd17321">
    <property type="entry name" value="MFS_MMR_MDR_like"/>
    <property type="match status" value="1"/>
</dbReference>
<evidence type="ECO:0000256" key="2">
    <source>
        <dbReference type="ARBA" id="ARBA00022448"/>
    </source>
</evidence>
<evidence type="ECO:0000256" key="3">
    <source>
        <dbReference type="ARBA" id="ARBA00022475"/>
    </source>
</evidence>
<feature type="transmembrane region" description="Helical" evidence="7">
    <location>
        <begin position="115"/>
        <end position="138"/>
    </location>
</feature>
<evidence type="ECO:0000259" key="8">
    <source>
        <dbReference type="PROSITE" id="PS50850"/>
    </source>
</evidence>
<feature type="transmembrane region" description="Helical" evidence="7">
    <location>
        <begin position="373"/>
        <end position="396"/>
    </location>
</feature>
<dbReference type="Gene3D" id="1.20.1250.20">
    <property type="entry name" value="MFS general substrate transporter like domains"/>
    <property type="match status" value="1"/>
</dbReference>
<accession>A0ABP7BAE7</accession>
<reference evidence="10" key="1">
    <citation type="journal article" date="2019" name="Int. J. Syst. Evol. Microbiol.">
        <title>The Global Catalogue of Microorganisms (GCM) 10K type strain sequencing project: providing services to taxonomists for standard genome sequencing and annotation.</title>
        <authorList>
            <consortium name="The Broad Institute Genomics Platform"/>
            <consortium name="The Broad Institute Genome Sequencing Center for Infectious Disease"/>
            <person name="Wu L."/>
            <person name="Ma J."/>
        </authorList>
    </citation>
    <scope>NUCLEOTIDE SEQUENCE [LARGE SCALE GENOMIC DNA]</scope>
    <source>
        <strain evidence="10">JCM 16904</strain>
    </source>
</reference>
<evidence type="ECO:0000256" key="7">
    <source>
        <dbReference type="SAM" id="Phobius"/>
    </source>
</evidence>
<evidence type="ECO:0000256" key="6">
    <source>
        <dbReference type="ARBA" id="ARBA00023136"/>
    </source>
</evidence>
<keyword evidence="6 7" id="KW-0472">Membrane</keyword>
<feature type="transmembrane region" description="Helical" evidence="7">
    <location>
        <begin position="312"/>
        <end position="330"/>
    </location>
</feature>
<comment type="subcellular location">
    <subcellularLocation>
        <location evidence="1">Cell membrane</location>
        <topology evidence="1">Multi-pass membrane protein</topology>
    </subcellularLocation>
</comment>
<feature type="transmembrane region" description="Helical" evidence="7">
    <location>
        <begin position="342"/>
        <end position="361"/>
    </location>
</feature>
<dbReference type="PROSITE" id="PS50850">
    <property type="entry name" value="MFS"/>
    <property type="match status" value="1"/>
</dbReference>
<feature type="transmembrane region" description="Helical" evidence="7">
    <location>
        <begin position="279"/>
        <end position="300"/>
    </location>
</feature>
<keyword evidence="3" id="KW-1003">Cell membrane</keyword>
<dbReference type="Gene3D" id="1.20.1720.10">
    <property type="entry name" value="Multidrug resistance protein D"/>
    <property type="match status" value="1"/>
</dbReference>
<keyword evidence="4 7" id="KW-0812">Transmembrane</keyword>
<dbReference type="RefSeq" id="WP_344874720.1">
    <property type="nucleotide sequence ID" value="NZ_BAAAZP010000027.1"/>
</dbReference>
<dbReference type="Proteomes" id="UP001500902">
    <property type="component" value="Unassembled WGS sequence"/>
</dbReference>
<evidence type="ECO:0000313" key="10">
    <source>
        <dbReference type="Proteomes" id="UP001500902"/>
    </source>
</evidence>
<keyword evidence="10" id="KW-1185">Reference proteome</keyword>
<evidence type="ECO:0000313" key="9">
    <source>
        <dbReference type="EMBL" id="GAA3654560.1"/>
    </source>
</evidence>
<feature type="transmembrane region" description="Helical" evidence="7">
    <location>
        <begin position="150"/>
        <end position="171"/>
    </location>
</feature>
<dbReference type="PROSITE" id="PS00216">
    <property type="entry name" value="SUGAR_TRANSPORT_1"/>
    <property type="match status" value="1"/>
</dbReference>
<evidence type="ECO:0000256" key="5">
    <source>
        <dbReference type="ARBA" id="ARBA00022989"/>
    </source>
</evidence>
<dbReference type="InterPro" id="IPR011701">
    <property type="entry name" value="MFS"/>
</dbReference>
<dbReference type="PANTHER" id="PTHR42718">
    <property type="entry name" value="MAJOR FACILITATOR SUPERFAMILY MULTIDRUG TRANSPORTER MFSC"/>
    <property type="match status" value="1"/>
</dbReference>
<dbReference type="EMBL" id="BAAAZP010000027">
    <property type="protein sequence ID" value="GAA3654560.1"/>
    <property type="molecule type" value="Genomic_DNA"/>
</dbReference>
<evidence type="ECO:0000256" key="4">
    <source>
        <dbReference type="ARBA" id="ARBA00022692"/>
    </source>
</evidence>
<dbReference type="InterPro" id="IPR004638">
    <property type="entry name" value="EmrB-like"/>
</dbReference>
<comment type="caution">
    <text evidence="9">The sequence shown here is derived from an EMBL/GenBank/DDBJ whole genome shotgun (WGS) entry which is preliminary data.</text>
</comment>
<evidence type="ECO:0000256" key="1">
    <source>
        <dbReference type="ARBA" id="ARBA00004651"/>
    </source>
</evidence>
<feature type="transmembrane region" description="Helical" evidence="7">
    <location>
        <begin position="417"/>
        <end position="435"/>
    </location>
</feature>
<keyword evidence="5 7" id="KW-1133">Transmembrane helix</keyword>
<feature type="transmembrane region" description="Helical" evidence="7">
    <location>
        <begin position="177"/>
        <end position="200"/>
    </location>
</feature>
<dbReference type="SUPFAM" id="SSF103473">
    <property type="entry name" value="MFS general substrate transporter"/>
    <property type="match status" value="1"/>
</dbReference>
<dbReference type="PANTHER" id="PTHR42718:SF46">
    <property type="entry name" value="BLR6921 PROTEIN"/>
    <property type="match status" value="1"/>
</dbReference>
<feature type="transmembrane region" description="Helical" evidence="7">
    <location>
        <begin position="62"/>
        <end position="79"/>
    </location>
</feature>
<dbReference type="NCBIfam" id="TIGR00711">
    <property type="entry name" value="efflux_EmrB"/>
    <property type="match status" value="1"/>
</dbReference>
<proteinExistence type="predicted"/>
<organism evidence="9 10">
    <name type="scientific">Nonomuraea antimicrobica</name>
    <dbReference type="NCBI Taxonomy" id="561173"/>
    <lineage>
        <taxon>Bacteria</taxon>
        <taxon>Bacillati</taxon>
        <taxon>Actinomycetota</taxon>
        <taxon>Actinomycetes</taxon>
        <taxon>Streptosporangiales</taxon>
        <taxon>Streptosporangiaceae</taxon>
        <taxon>Nonomuraea</taxon>
    </lineage>
</organism>
<feature type="transmembrane region" description="Helical" evidence="7">
    <location>
        <begin position="212"/>
        <end position="230"/>
    </location>
</feature>
<sequence>MTNVSDAPLSGRSATKPPAPVWPIVGLVCLAQFMMVLDVSIVNVALPAMESALRLGAEGLQWVVNGYILTFAGFLLLGGRAADLYGRRRTFIAGLAVFAIASLAGGLATTPELLIAARAIQGLGAAVVAPATLTILTTSIPAGATQAKAIATWGAVGAAGGAVGSLAGGLLTDYLSWRWILLINAPIGVIAIIAALRLLAESRDLGTRRLDLTGAITVTVGLSALEFGVLQTPAYGWGSARALIPMIVGVLALATFVLVQARFAPAPLMPLRVFRARSVSGALLVQFLLGAAGFAVWYFLSLYMQQVLHYSALQAGLAFLPHTLAIIVASKATPRLVARVGLRPLLAAGALISAAGFAWQATITPESGLLTGIVLPGVLITGGMGLSSAPIAMAAMAGVGPGEAGLVSGILNSSRQIGGSLGLAALTTLAAAHTGTPTSGYALAFGVCAGVVAAGAVAVLALPKPRTYVPDAHDRRHGK</sequence>
<dbReference type="InterPro" id="IPR036259">
    <property type="entry name" value="MFS_trans_sf"/>
</dbReference>
<name>A0ABP7BAE7_9ACTN</name>
<feature type="transmembrane region" description="Helical" evidence="7">
    <location>
        <begin position="21"/>
        <end position="42"/>
    </location>
</feature>
<keyword evidence="2" id="KW-0813">Transport</keyword>
<feature type="transmembrane region" description="Helical" evidence="7">
    <location>
        <begin position="441"/>
        <end position="462"/>
    </location>
</feature>
<feature type="domain" description="Major facilitator superfamily (MFS) profile" evidence="8">
    <location>
        <begin position="24"/>
        <end position="467"/>
    </location>
</feature>
<dbReference type="Pfam" id="PF07690">
    <property type="entry name" value="MFS_1"/>
    <property type="match status" value="1"/>
</dbReference>
<dbReference type="InterPro" id="IPR020846">
    <property type="entry name" value="MFS_dom"/>
</dbReference>
<dbReference type="PRINTS" id="PR01036">
    <property type="entry name" value="TCRTETB"/>
</dbReference>
<dbReference type="InterPro" id="IPR005829">
    <property type="entry name" value="Sugar_transporter_CS"/>
</dbReference>
<feature type="transmembrane region" description="Helical" evidence="7">
    <location>
        <begin position="91"/>
        <end position="109"/>
    </location>
</feature>
<feature type="transmembrane region" description="Helical" evidence="7">
    <location>
        <begin position="242"/>
        <end position="259"/>
    </location>
</feature>
<gene>
    <name evidence="9" type="ORF">GCM10022224_016920</name>
</gene>